<protein>
    <submittedName>
        <fullName evidence="1">Uncharacterized protein</fullName>
    </submittedName>
</protein>
<accession>A0ACC1HHP4</accession>
<keyword evidence="2" id="KW-1185">Reference proteome</keyword>
<feature type="non-terminal residue" evidence="1">
    <location>
        <position position="1"/>
    </location>
</feature>
<sequence>YRKNCQATFEHPVWEADRKLCEASDSPTNNSGNAATSSASSRSRNNSVDASGSLSISNDLGAEHQDGGGGDSGICDGEDGIDLRTFALNVQMMSVGSVGSDYINFSHFLRLTISTKSWLGGESAVSTEVPVVMYTIPPQLTTPISDMPDFNDAD</sequence>
<feature type="non-terminal residue" evidence="1">
    <location>
        <position position="154"/>
    </location>
</feature>
<organism evidence="1 2">
    <name type="scientific">Spiromyces aspiralis</name>
    <dbReference type="NCBI Taxonomy" id="68401"/>
    <lineage>
        <taxon>Eukaryota</taxon>
        <taxon>Fungi</taxon>
        <taxon>Fungi incertae sedis</taxon>
        <taxon>Zoopagomycota</taxon>
        <taxon>Kickxellomycotina</taxon>
        <taxon>Kickxellomycetes</taxon>
        <taxon>Kickxellales</taxon>
        <taxon>Kickxellaceae</taxon>
        <taxon>Spiromyces</taxon>
    </lineage>
</organism>
<evidence type="ECO:0000313" key="1">
    <source>
        <dbReference type="EMBL" id="KAJ1676145.1"/>
    </source>
</evidence>
<proteinExistence type="predicted"/>
<dbReference type="EMBL" id="JAMZIH010004800">
    <property type="protein sequence ID" value="KAJ1676145.1"/>
    <property type="molecule type" value="Genomic_DNA"/>
</dbReference>
<evidence type="ECO:0000313" key="2">
    <source>
        <dbReference type="Proteomes" id="UP001145114"/>
    </source>
</evidence>
<comment type="caution">
    <text evidence="1">The sequence shown here is derived from an EMBL/GenBank/DDBJ whole genome shotgun (WGS) entry which is preliminary data.</text>
</comment>
<reference evidence="1" key="1">
    <citation type="submission" date="2022-06" db="EMBL/GenBank/DDBJ databases">
        <title>Phylogenomic reconstructions and comparative analyses of Kickxellomycotina fungi.</title>
        <authorList>
            <person name="Reynolds N.K."/>
            <person name="Stajich J.E."/>
            <person name="Barry K."/>
            <person name="Grigoriev I.V."/>
            <person name="Crous P."/>
            <person name="Smith M.E."/>
        </authorList>
    </citation>
    <scope>NUCLEOTIDE SEQUENCE</scope>
    <source>
        <strain evidence="1">RSA 2271</strain>
    </source>
</reference>
<dbReference type="Proteomes" id="UP001145114">
    <property type="component" value="Unassembled WGS sequence"/>
</dbReference>
<gene>
    <name evidence="1" type="ORF">EV182_008772</name>
</gene>
<name>A0ACC1HHP4_9FUNG</name>